<dbReference type="AlphaFoldDB" id="A0A6J6ZRM1"/>
<dbReference type="PANTHER" id="PTHR37563">
    <property type="entry name" value="PHYTANOYL-COA DIOXYGENASE FAMILY PROTEIN (AFU_ORTHOLOGUE AFUA_2G03330)"/>
    <property type="match status" value="1"/>
</dbReference>
<dbReference type="PANTHER" id="PTHR37563:SF2">
    <property type="entry name" value="PHYTANOYL-COA DIOXYGENASE FAMILY PROTEIN (AFU_ORTHOLOGUE AFUA_2G03330)"/>
    <property type="match status" value="1"/>
</dbReference>
<dbReference type="InterPro" id="IPR008775">
    <property type="entry name" value="Phytyl_CoA_dOase-like"/>
</dbReference>
<dbReference type="EMBL" id="CAFAAL010000285">
    <property type="protein sequence ID" value="CAB4823266.1"/>
    <property type="molecule type" value="Genomic_DNA"/>
</dbReference>
<reference evidence="1" key="1">
    <citation type="submission" date="2020-05" db="EMBL/GenBank/DDBJ databases">
        <authorList>
            <person name="Chiriac C."/>
            <person name="Salcher M."/>
            <person name="Ghai R."/>
            <person name="Kavagutti S V."/>
        </authorList>
    </citation>
    <scope>NUCLEOTIDE SEQUENCE</scope>
</reference>
<organism evidence="1">
    <name type="scientific">freshwater metagenome</name>
    <dbReference type="NCBI Taxonomy" id="449393"/>
    <lineage>
        <taxon>unclassified sequences</taxon>
        <taxon>metagenomes</taxon>
        <taxon>ecological metagenomes</taxon>
    </lineage>
</organism>
<protein>
    <submittedName>
        <fullName evidence="1">Unannotated protein</fullName>
    </submittedName>
</protein>
<sequence>MAIPHEFTAEAIAQSSVDAFRPYNDFLQSGEPYVSIYMNNQWLTPPKDDAELEWGKGWYYDTTVARKHEYWKDIDLPRPTKDITVMRQNLFDWGYCLIEDGMSQEQCARLRARIEEQAAAERALGIAYLVKSQQHVWSLVNKGDDFVKCLEHDPEGVQAGPIIERLLDETLGIGWNHFSFLSNISYPNCHPQPMHQDQTFIAPYNPREAPVLLNTMYVLQDVNEVNGGTLFIPGSHKPNGTGGPYALYGPMPKPINLEAKAGTILMFDGRLLHGGAVNHSDKFRYVITNSCVKSFIRQQENFLLTMSPEVLAKASDKLLWRLGFQSSITANLVEGYGYQGSGKMGDSNGSVAHVRHEMDQGEYRHVGALSPDDVTKISSDEFALARIQKANESFRTPELLEKMRLLS</sequence>
<dbReference type="Gene3D" id="2.60.120.620">
    <property type="entry name" value="q2cbj1_9rhob like domain"/>
    <property type="match status" value="1"/>
</dbReference>
<gene>
    <name evidence="1" type="ORF">UFOPK3004_01956</name>
</gene>
<name>A0A6J6ZRM1_9ZZZZ</name>
<accession>A0A6J6ZRM1</accession>
<dbReference type="Pfam" id="PF05721">
    <property type="entry name" value="PhyH"/>
    <property type="match status" value="1"/>
</dbReference>
<dbReference type="SUPFAM" id="SSF51197">
    <property type="entry name" value="Clavaminate synthase-like"/>
    <property type="match status" value="1"/>
</dbReference>
<dbReference type="InterPro" id="IPR051961">
    <property type="entry name" value="Fungal_Metabolite_Diox"/>
</dbReference>
<proteinExistence type="predicted"/>
<evidence type="ECO:0000313" key="1">
    <source>
        <dbReference type="EMBL" id="CAB4823266.1"/>
    </source>
</evidence>